<evidence type="ECO:0000259" key="2">
    <source>
        <dbReference type="Pfam" id="PF01337"/>
    </source>
</evidence>
<sequence>MTLEGGEAGPTSTARGFLWTTEGPWVYVGHGEQGREKWIPSSFYKTAELDDVCVRTLRGWKMRSYEGLMNEFGAALQFFEEFGENWSALSDCLRSLDEWLPAKTYVLVVERAEEVLVDDPLDLQAFLRTLHSAGESWSEAVDSPEMFARPPIPFHVLLNVSDEHPEGIDRFARAAAEARTDIPLRGHR</sequence>
<dbReference type="Gene3D" id="3.30.370.10">
    <property type="entry name" value="Barstar-like"/>
    <property type="match status" value="1"/>
</dbReference>
<dbReference type="InterPro" id="IPR035905">
    <property type="entry name" value="Barstar-like_sf"/>
</dbReference>
<dbReference type="Proteomes" id="UP000436027">
    <property type="component" value="Unassembled WGS sequence"/>
</dbReference>
<reference evidence="3 4" key="1">
    <citation type="submission" date="2019-09" db="EMBL/GenBank/DDBJ databases">
        <title>Whole genome sequencing of Microbacterium maritypicum.</title>
        <authorList>
            <person name="Lenchi N."/>
        </authorList>
    </citation>
    <scope>NUCLEOTIDE SEQUENCE [LARGE SCALE GENOMIC DNA]</scope>
    <source>
        <strain evidence="3 4">DSM 12512</strain>
    </source>
</reference>
<protein>
    <submittedName>
        <fullName evidence="3">Barstar family protein</fullName>
    </submittedName>
</protein>
<dbReference type="Pfam" id="PF01337">
    <property type="entry name" value="Barstar"/>
    <property type="match status" value="1"/>
</dbReference>
<evidence type="ECO:0000256" key="1">
    <source>
        <dbReference type="ARBA" id="ARBA00006845"/>
    </source>
</evidence>
<dbReference type="SUPFAM" id="SSF52038">
    <property type="entry name" value="Barstar-related"/>
    <property type="match status" value="1"/>
</dbReference>
<comment type="caution">
    <text evidence="3">The sequence shown here is derived from an EMBL/GenBank/DDBJ whole genome shotgun (WGS) entry which is preliminary data.</text>
</comment>
<proteinExistence type="inferred from homology"/>
<dbReference type="AlphaFoldDB" id="A0AAD3WZY4"/>
<dbReference type="InterPro" id="IPR000468">
    <property type="entry name" value="Barstar"/>
</dbReference>
<name>A0AAD3WZY4_MICMQ</name>
<accession>A0AAD3WZY4</accession>
<evidence type="ECO:0000313" key="4">
    <source>
        <dbReference type="Proteomes" id="UP000436027"/>
    </source>
</evidence>
<feature type="domain" description="Barstar (barnase inhibitor)" evidence="2">
    <location>
        <begin position="54"/>
        <end position="148"/>
    </location>
</feature>
<dbReference type="EMBL" id="WAAQ01000003">
    <property type="protein sequence ID" value="KAB1881457.1"/>
    <property type="molecule type" value="Genomic_DNA"/>
</dbReference>
<gene>
    <name evidence="3" type="ORF">F6W70_16395</name>
</gene>
<comment type="similarity">
    <text evidence="1">Belongs to the barstar family.</text>
</comment>
<organism evidence="3 4">
    <name type="scientific">Microbacterium maritypicum</name>
    <name type="common">Microbacterium liquefaciens</name>
    <dbReference type="NCBI Taxonomy" id="33918"/>
    <lineage>
        <taxon>Bacteria</taxon>
        <taxon>Bacillati</taxon>
        <taxon>Actinomycetota</taxon>
        <taxon>Actinomycetes</taxon>
        <taxon>Micrococcales</taxon>
        <taxon>Microbacteriaceae</taxon>
        <taxon>Microbacterium</taxon>
    </lineage>
</organism>
<dbReference type="RefSeq" id="WP_151487360.1">
    <property type="nucleotide sequence ID" value="NZ_BAAAIN010000005.1"/>
</dbReference>
<evidence type="ECO:0000313" key="3">
    <source>
        <dbReference type="EMBL" id="KAB1881457.1"/>
    </source>
</evidence>